<sequence>MEIWQKNLWVLWFGTFVASASLTMVIPFLPLFLIDIGVQDNTEMWAGLLFSSTFLASSLSSPYLGSLADKFGRKKMIIRAGIVLFIVFTLTAMVTNPYELLALRILHGLLAGYIPAVIALVGTNTPDNKVGFALTTISTATASGRIMGPLLGGGIAHLFNNRAAFVSAGVLILLSTLLVIFLVKEEKIGESKGRSSVFEAFKIAASNRSFSMILILTVFVSISVMTIEPVISLYVVQIGGDAGDASLLAGFVFSLVGIAGIIFAPFWGRLADKVGFRHVLVIGLVGGAAGNFSQMAFHNIWGFAIVRFVYGAFFCAVIPALNGMLVRNTPSDFRGRAFGLNNTASQVGNMIGPGVGGAIGAAFTTHMIFAATGVLLAGSAMLAHRLTETKRPETASVSVMPHNDPVSKTQHT</sequence>
<feature type="transmembrane region" description="Helical" evidence="8">
    <location>
        <begin position="303"/>
        <end position="326"/>
    </location>
</feature>
<feature type="transmembrane region" description="Helical" evidence="8">
    <location>
        <begin position="76"/>
        <end position="95"/>
    </location>
</feature>
<feature type="transmembrane region" description="Helical" evidence="8">
    <location>
        <begin position="247"/>
        <end position="267"/>
    </location>
</feature>
<organism evidence="10 11">
    <name type="scientific">Paenibacillus solisilvae</name>
    <dbReference type="NCBI Taxonomy" id="2486751"/>
    <lineage>
        <taxon>Bacteria</taxon>
        <taxon>Bacillati</taxon>
        <taxon>Bacillota</taxon>
        <taxon>Bacilli</taxon>
        <taxon>Bacillales</taxon>
        <taxon>Paenibacillaceae</taxon>
        <taxon>Paenibacillus</taxon>
    </lineage>
</organism>
<keyword evidence="2" id="KW-0813">Transport</keyword>
<dbReference type="PANTHER" id="PTHR43414:SF6">
    <property type="entry name" value="MULTIDRUG RESISTANCE PROTEIN MDTG"/>
    <property type="match status" value="1"/>
</dbReference>
<feature type="transmembrane region" description="Helical" evidence="8">
    <location>
        <begin position="212"/>
        <end position="235"/>
    </location>
</feature>
<reference evidence="11" key="1">
    <citation type="journal article" date="2019" name="Int. J. Syst. Evol. Microbiol.">
        <title>The Global Catalogue of Microorganisms (GCM) 10K type strain sequencing project: providing services to taxonomists for standard genome sequencing and annotation.</title>
        <authorList>
            <consortium name="The Broad Institute Genomics Platform"/>
            <consortium name="The Broad Institute Genome Sequencing Center for Infectious Disease"/>
            <person name="Wu L."/>
            <person name="Ma J."/>
        </authorList>
    </citation>
    <scope>NUCLEOTIDE SEQUENCE [LARGE SCALE GENOMIC DNA]</scope>
    <source>
        <strain evidence="11">CGMCC 1.3240</strain>
    </source>
</reference>
<feature type="transmembrane region" description="Helical" evidence="8">
    <location>
        <begin position="130"/>
        <end position="151"/>
    </location>
</feature>
<dbReference type="InterPro" id="IPR020846">
    <property type="entry name" value="MFS_dom"/>
</dbReference>
<dbReference type="Pfam" id="PF07690">
    <property type="entry name" value="MFS_1"/>
    <property type="match status" value="1"/>
</dbReference>
<feature type="region of interest" description="Disordered" evidence="7">
    <location>
        <begin position="392"/>
        <end position="412"/>
    </location>
</feature>
<keyword evidence="4 8" id="KW-0812">Transmembrane</keyword>
<evidence type="ECO:0000256" key="5">
    <source>
        <dbReference type="ARBA" id="ARBA00022989"/>
    </source>
</evidence>
<evidence type="ECO:0000256" key="2">
    <source>
        <dbReference type="ARBA" id="ARBA00022448"/>
    </source>
</evidence>
<feature type="transmembrane region" description="Helical" evidence="8">
    <location>
        <begin position="45"/>
        <end position="64"/>
    </location>
</feature>
<dbReference type="InterPro" id="IPR011701">
    <property type="entry name" value="MFS"/>
</dbReference>
<evidence type="ECO:0000256" key="1">
    <source>
        <dbReference type="ARBA" id="ARBA00004651"/>
    </source>
</evidence>
<keyword evidence="11" id="KW-1185">Reference proteome</keyword>
<dbReference type="PROSITE" id="PS50850">
    <property type="entry name" value="MFS"/>
    <property type="match status" value="1"/>
</dbReference>
<protein>
    <submittedName>
        <fullName evidence="10">MFS transporter</fullName>
    </submittedName>
</protein>
<evidence type="ECO:0000259" key="9">
    <source>
        <dbReference type="PROSITE" id="PS50850"/>
    </source>
</evidence>
<dbReference type="EMBL" id="JBHSOW010000049">
    <property type="protein sequence ID" value="MFC5650355.1"/>
    <property type="molecule type" value="Genomic_DNA"/>
</dbReference>
<keyword evidence="5 8" id="KW-1133">Transmembrane helix</keyword>
<evidence type="ECO:0000256" key="4">
    <source>
        <dbReference type="ARBA" id="ARBA00022692"/>
    </source>
</evidence>
<evidence type="ECO:0000256" key="7">
    <source>
        <dbReference type="SAM" id="MobiDB-lite"/>
    </source>
</evidence>
<keyword evidence="6 8" id="KW-0472">Membrane</keyword>
<feature type="transmembrane region" description="Helical" evidence="8">
    <location>
        <begin position="101"/>
        <end position="123"/>
    </location>
</feature>
<feature type="transmembrane region" description="Helical" evidence="8">
    <location>
        <begin position="279"/>
        <end position="297"/>
    </location>
</feature>
<dbReference type="SUPFAM" id="SSF103473">
    <property type="entry name" value="MFS general substrate transporter"/>
    <property type="match status" value="1"/>
</dbReference>
<feature type="domain" description="Major facilitator superfamily (MFS) profile" evidence="9">
    <location>
        <begin position="7"/>
        <end position="391"/>
    </location>
</feature>
<dbReference type="InterPro" id="IPR036259">
    <property type="entry name" value="MFS_trans_sf"/>
</dbReference>
<dbReference type="Proteomes" id="UP001596047">
    <property type="component" value="Unassembled WGS sequence"/>
</dbReference>
<evidence type="ECO:0000313" key="10">
    <source>
        <dbReference type="EMBL" id="MFC5650355.1"/>
    </source>
</evidence>
<keyword evidence="3" id="KW-1003">Cell membrane</keyword>
<feature type="transmembrane region" description="Helical" evidence="8">
    <location>
        <begin position="9"/>
        <end position="33"/>
    </location>
</feature>
<comment type="caution">
    <text evidence="10">The sequence shown here is derived from an EMBL/GenBank/DDBJ whole genome shotgun (WGS) entry which is preliminary data.</text>
</comment>
<evidence type="ECO:0000256" key="6">
    <source>
        <dbReference type="ARBA" id="ARBA00023136"/>
    </source>
</evidence>
<dbReference type="PANTHER" id="PTHR43414">
    <property type="entry name" value="MULTIDRUG RESISTANCE PROTEIN MDTG"/>
    <property type="match status" value="1"/>
</dbReference>
<evidence type="ECO:0000256" key="3">
    <source>
        <dbReference type="ARBA" id="ARBA00022475"/>
    </source>
</evidence>
<gene>
    <name evidence="10" type="ORF">ACFPYJ_14690</name>
</gene>
<feature type="transmembrane region" description="Helical" evidence="8">
    <location>
        <begin position="163"/>
        <end position="183"/>
    </location>
</feature>
<dbReference type="RefSeq" id="WP_379188909.1">
    <property type="nucleotide sequence ID" value="NZ_JBHSOW010000049.1"/>
</dbReference>
<evidence type="ECO:0000256" key="8">
    <source>
        <dbReference type="SAM" id="Phobius"/>
    </source>
</evidence>
<dbReference type="Gene3D" id="1.20.1250.20">
    <property type="entry name" value="MFS general substrate transporter like domains"/>
    <property type="match status" value="2"/>
</dbReference>
<accession>A0ABW0VWV1</accession>
<evidence type="ECO:0000313" key="11">
    <source>
        <dbReference type="Proteomes" id="UP001596047"/>
    </source>
</evidence>
<proteinExistence type="predicted"/>
<name>A0ABW0VWV1_9BACL</name>
<comment type="subcellular location">
    <subcellularLocation>
        <location evidence="1">Cell membrane</location>
        <topology evidence="1">Multi-pass membrane protein</topology>
    </subcellularLocation>
</comment>